<evidence type="ECO:0000256" key="4">
    <source>
        <dbReference type="ARBA" id="ARBA00022692"/>
    </source>
</evidence>
<dbReference type="GO" id="GO:0001517">
    <property type="term" value="F:N-acetylglucosamine 6-O-sulfotransferase activity"/>
    <property type="evidence" value="ECO:0007669"/>
    <property type="project" value="TreeGrafter"/>
</dbReference>
<gene>
    <name evidence="14" type="ORF">scyTo_0011825</name>
</gene>
<evidence type="ECO:0000256" key="8">
    <source>
        <dbReference type="ARBA" id="ARBA00023136"/>
    </source>
</evidence>
<dbReference type="GO" id="GO:0005975">
    <property type="term" value="P:carbohydrate metabolic process"/>
    <property type="evidence" value="ECO:0007669"/>
    <property type="project" value="InterPro"/>
</dbReference>
<keyword evidence="10" id="KW-0119">Carbohydrate metabolism</keyword>
<evidence type="ECO:0000256" key="5">
    <source>
        <dbReference type="ARBA" id="ARBA00022968"/>
    </source>
</evidence>
<dbReference type="GO" id="GO:0006790">
    <property type="term" value="P:sulfur compound metabolic process"/>
    <property type="evidence" value="ECO:0007669"/>
    <property type="project" value="TreeGrafter"/>
</dbReference>
<dbReference type="EC" id="2.8.2.-" evidence="11"/>
<keyword evidence="4" id="KW-0812">Transmembrane</keyword>
<evidence type="ECO:0000256" key="1">
    <source>
        <dbReference type="ARBA" id="ARBA00004323"/>
    </source>
</evidence>
<comment type="caution">
    <text evidence="14">The sequence shown here is derived from an EMBL/GenBank/DDBJ whole genome shotgun (WGS) entry which is preliminary data.</text>
</comment>
<keyword evidence="5" id="KW-0735">Signal-anchor</keyword>
<dbReference type="Proteomes" id="UP000288216">
    <property type="component" value="Unassembled WGS sequence"/>
</dbReference>
<protein>
    <recommendedName>
        <fullName evidence="11">Sulfotransferase</fullName>
        <ecNumber evidence="11">2.8.2.-</ecNumber>
    </recommendedName>
</protein>
<reference evidence="14 15" key="1">
    <citation type="journal article" date="2018" name="Nat. Ecol. Evol.">
        <title>Shark genomes provide insights into elasmobranch evolution and the origin of vertebrates.</title>
        <authorList>
            <person name="Hara Y"/>
            <person name="Yamaguchi K"/>
            <person name="Onimaru K"/>
            <person name="Kadota M"/>
            <person name="Koyanagi M"/>
            <person name="Keeley SD"/>
            <person name="Tatsumi K"/>
            <person name="Tanaka K"/>
            <person name="Motone F"/>
            <person name="Kageyama Y"/>
            <person name="Nozu R"/>
            <person name="Adachi N"/>
            <person name="Nishimura O"/>
            <person name="Nakagawa R"/>
            <person name="Tanegashima C"/>
            <person name="Kiyatake I"/>
            <person name="Matsumoto R"/>
            <person name="Murakumo K"/>
            <person name="Nishida K"/>
            <person name="Terakita A"/>
            <person name="Kuratani S"/>
            <person name="Sato K"/>
            <person name="Hyodo S Kuraku.S."/>
        </authorList>
    </citation>
    <scope>NUCLEOTIDE SEQUENCE [LARGE SCALE GENOMIC DNA]</scope>
</reference>
<evidence type="ECO:0000256" key="11">
    <source>
        <dbReference type="RuleBase" id="RU361155"/>
    </source>
</evidence>
<keyword evidence="8" id="KW-0472">Membrane</keyword>
<dbReference type="PIRSF" id="PIRSF005883">
    <property type="entry name" value="Carbohydrate_sulfotransferase"/>
    <property type="match status" value="1"/>
</dbReference>
<dbReference type="Pfam" id="PF00685">
    <property type="entry name" value="Sulfotransfer_1"/>
    <property type="match status" value="1"/>
</dbReference>
<evidence type="ECO:0000256" key="7">
    <source>
        <dbReference type="ARBA" id="ARBA00023034"/>
    </source>
</evidence>
<evidence type="ECO:0000256" key="3">
    <source>
        <dbReference type="ARBA" id="ARBA00022679"/>
    </source>
</evidence>
<dbReference type="InterPro" id="IPR051135">
    <property type="entry name" value="Gal/GlcNAc/GalNAc_ST"/>
</dbReference>
<feature type="domain" description="Sulfotransferase" evidence="13">
    <location>
        <begin position="78"/>
        <end position="408"/>
    </location>
</feature>
<dbReference type="PANTHER" id="PTHR10704">
    <property type="entry name" value="CARBOHYDRATE SULFOTRANSFERASE"/>
    <property type="match status" value="1"/>
</dbReference>
<dbReference type="SUPFAM" id="SSF52540">
    <property type="entry name" value="P-loop containing nucleoside triphosphate hydrolases"/>
    <property type="match status" value="1"/>
</dbReference>
<evidence type="ECO:0000313" key="15">
    <source>
        <dbReference type="Proteomes" id="UP000288216"/>
    </source>
</evidence>
<accession>A0A401NVX0</accession>
<evidence type="ECO:0000256" key="9">
    <source>
        <dbReference type="ARBA" id="ARBA00023180"/>
    </source>
</evidence>
<dbReference type="PANTHER" id="PTHR10704:SF3">
    <property type="entry name" value="CARBOHYDRATE SULFOTRANSFERASE 2"/>
    <property type="match status" value="1"/>
</dbReference>
<evidence type="ECO:0000256" key="10">
    <source>
        <dbReference type="ARBA" id="ARBA00023277"/>
    </source>
</evidence>
<evidence type="ECO:0000256" key="12">
    <source>
        <dbReference type="SAM" id="MobiDB-lite"/>
    </source>
</evidence>
<dbReference type="STRING" id="75743.A0A401NVX0"/>
<dbReference type="AlphaFoldDB" id="A0A401NVX0"/>
<comment type="subcellular location">
    <subcellularLocation>
        <location evidence="1">Golgi apparatus membrane</location>
        <topology evidence="1">Single-pass type II membrane protein</topology>
    </subcellularLocation>
</comment>
<dbReference type="InterPro" id="IPR027417">
    <property type="entry name" value="P-loop_NTPase"/>
</dbReference>
<comment type="similarity">
    <text evidence="2">Belongs to the sulfotransferase 1 family. Gal/GlcNAc/GalNAc subfamily.</text>
</comment>
<organism evidence="14 15">
    <name type="scientific">Scyliorhinus torazame</name>
    <name type="common">Cloudy catshark</name>
    <name type="synonym">Catulus torazame</name>
    <dbReference type="NCBI Taxonomy" id="75743"/>
    <lineage>
        <taxon>Eukaryota</taxon>
        <taxon>Metazoa</taxon>
        <taxon>Chordata</taxon>
        <taxon>Craniata</taxon>
        <taxon>Vertebrata</taxon>
        <taxon>Chondrichthyes</taxon>
        <taxon>Elasmobranchii</taxon>
        <taxon>Galeomorphii</taxon>
        <taxon>Galeoidea</taxon>
        <taxon>Carcharhiniformes</taxon>
        <taxon>Scyliorhinidae</taxon>
        <taxon>Scyliorhinus</taxon>
    </lineage>
</organism>
<keyword evidence="6" id="KW-1133">Transmembrane helix</keyword>
<dbReference type="Gene3D" id="3.40.50.300">
    <property type="entry name" value="P-loop containing nucleotide triphosphate hydrolases"/>
    <property type="match status" value="1"/>
</dbReference>
<keyword evidence="3 11" id="KW-0808">Transferase</keyword>
<keyword evidence="9" id="KW-0325">Glycoprotein</keyword>
<dbReference type="OMA" id="WENDAGY"/>
<evidence type="ECO:0000256" key="2">
    <source>
        <dbReference type="ARBA" id="ARBA00005530"/>
    </source>
</evidence>
<dbReference type="InterPro" id="IPR000863">
    <property type="entry name" value="Sulfotransferase_dom"/>
</dbReference>
<sequence length="434" mass="49574">MKVLRRKAALLVLGYALLLVLTMLHFADYRGAKECAQLKYVPYPLRYTAEQPQRGPPPGPRPGVAAGPVPGPAPGRRQHVYVFTTWRSGSSFVGELFNQNPGVFFLYEPLWHIWQKLYPGDALTLQGAARDMLAFLYRCDLSIFQLYNGGNNVTSMGIFGAPRNKVVCSYPLCRAYSKQRVGLIDEHVCKSECPPQHLDSLQAECHKYGTIVIKGVRIFDLNVLAPLMKDPSIDLKVIHLVRDPRAVASSRIKSRNGLIRESLQVMRSKDPKGRRLKVYDGFQRSRRDAVDYHALNALEVICTSMVRTVQMAREPPDWLKDNYRVVRYEDLVEDPIRCLKDMYHFVNLSVSEDIERFVLNMTMGSSYSSKKPFSVSSRNATQAANAWRTQMTYSQIKQVEEYCQQAMDWLGYEKVQTPEEVKDFSKSFVTKIRL</sequence>
<dbReference type="InterPro" id="IPR016469">
    <property type="entry name" value="Carbohydrate_sulfotransferase"/>
</dbReference>
<proteinExistence type="inferred from homology"/>
<dbReference type="GO" id="GO:0006044">
    <property type="term" value="P:N-acetylglucosamine metabolic process"/>
    <property type="evidence" value="ECO:0007669"/>
    <property type="project" value="TreeGrafter"/>
</dbReference>
<feature type="region of interest" description="Disordered" evidence="12">
    <location>
        <begin position="50"/>
        <end position="73"/>
    </location>
</feature>
<keyword evidence="15" id="KW-1185">Reference proteome</keyword>
<dbReference type="GO" id="GO:0000139">
    <property type="term" value="C:Golgi membrane"/>
    <property type="evidence" value="ECO:0007669"/>
    <property type="project" value="UniProtKB-SubCell"/>
</dbReference>
<dbReference type="OrthoDB" id="6138663at2759"/>
<evidence type="ECO:0000259" key="13">
    <source>
        <dbReference type="Pfam" id="PF00685"/>
    </source>
</evidence>
<evidence type="ECO:0000313" key="14">
    <source>
        <dbReference type="EMBL" id="GCB65002.1"/>
    </source>
</evidence>
<name>A0A401NVX0_SCYTO</name>
<evidence type="ECO:0000256" key="6">
    <source>
        <dbReference type="ARBA" id="ARBA00022989"/>
    </source>
</evidence>
<keyword evidence="7" id="KW-0333">Golgi apparatus</keyword>
<dbReference type="EMBL" id="BFAA01005519">
    <property type="protein sequence ID" value="GCB65002.1"/>
    <property type="molecule type" value="Genomic_DNA"/>
</dbReference>